<dbReference type="PANTHER" id="PTHR13806">
    <property type="entry name" value="FLOTILLIN-RELATED"/>
    <property type="match status" value="1"/>
</dbReference>
<organism evidence="4 5">
    <name type="scientific">Reinekea marina</name>
    <dbReference type="NCBI Taxonomy" id="1310421"/>
    <lineage>
        <taxon>Bacteria</taxon>
        <taxon>Pseudomonadati</taxon>
        <taxon>Pseudomonadota</taxon>
        <taxon>Gammaproteobacteria</taxon>
        <taxon>Oceanospirillales</taxon>
        <taxon>Saccharospirillaceae</taxon>
        <taxon>Reinekea</taxon>
    </lineage>
</organism>
<proteinExistence type="predicted"/>
<keyword evidence="3" id="KW-0812">Transmembrane</keyword>
<dbReference type="InterPro" id="IPR036013">
    <property type="entry name" value="Band_7/SPFH_dom_sf"/>
</dbReference>
<dbReference type="Proteomes" id="UP001595710">
    <property type="component" value="Unassembled WGS sequence"/>
</dbReference>
<feature type="coiled-coil region" evidence="2">
    <location>
        <begin position="257"/>
        <end position="286"/>
    </location>
</feature>
<keyword evidence="2" id="KW-0175">Coiled coil</keyword>
<feature type="coiled-coil region" evidence="2">
    <location>
        <begin position="334"/>
        <end position="361"/>
    </location>
</feature>
<evidence type="ECO:0000256" key="3">
    <source>
        <dbReference type="SAM" id="Phobius"/>
    </source>
</evidence>
<dbReference type="RefSeq" id="WP_290281420.1">
    <property type="nucleotide sequence ID" value="NZ_JAUFQI010000001.1"/>
</dbReference>
<keyword evidence="3" id="KW-0472">Membrane</keyword>
<dbReference type="InterPro" id="IPR027705">
    <property type="entry name" value="Flotillin_fam"/>
</dbReference>
<keyword evidence="3" id="KW-1133">Transmembrane helix</keyword>
<protein>
    <recommendedName>
        <fullName evidence="6">Membrane protein YqiK</fullName>
    </recommendedName>
</protein>
<comment type="subcellular location">
    <subcellularLocation>
        <location evidence="1">Endomembrane system</location>
    </subcellularLocation>
</comment>
<name>A0ABV7WW15_9GAMM</name>
<reference evidence="5" key="1">
    <citation type="journal article" date="2019" name="Int. J. Syst. Evol. Microbiol.">
        <title>The Global Catalogue of Microorganisms (GCM) 10K type strain sequencing project: providing services to taxonomists for standard genome sequencing and annotation.</title>
        <authorList>
            <consortium name="The Broad Institute Genomics Platform"/>
            <consortium name="The Broad Institute Genome Sequencing Center for Infectious Disease"/>
            <person name="Wu L."/>
            <person name="Ma J."/>
        </authorList>
    </citation>
    <scope>NUCLEOTIDE SEQUENCE [LARGE SCALE GENOMIC DNA]</scope>
    <source>
        <strain evidence="5">CECT 8288</strain>
    </source>
</reference>
<gene>
    <name evidence="4" type="ORF">ACFOND_11500</name>
</gene>
<keyword evidence="5" id="KW-1185">Reference proteome</keyword>
<evidence type="ECO:0000256" key="1">
    <source>
        <dbReference type="ARBA" id="ARBA00004308"/>
    </source>
</evidence>
<evidence type="ECO:0000256" key="2">
    <source>
        <dbReference type="SAM" id="Coils"/>
    </source>
</evidence>
<comment type="caution">
    <text evidence="4">The sequence shown here is derived from an EMBL/GenBank/DDBJ whole genome shotgun (WGS) entry which is preliminary data.</text>
</comment>
<feature type="transmembrane region" description="Helical" evidence="3">
    <location>
        <begin position="12"/>
        <end position="34"/>
    </location>
</feature>
<evidence type="ECO:0000313" key="5">
    <source>
        <dbReference type="Proteomes" id="UP001595710"/>
    </source>
</evidence>
<evidence type="ECO:0000313" key="4">
    <source>
        <dbReference type="EMBL" id="MFC3702268.1"/>
    </source>
</evidence>
<evidence type="ECO:0008006" key="6">
    <source>
        <dbReference type="Google" id="ProtNLM"/>
    </source>
</evidence>
<sequence>MELANLAQNAPWVVIVGALFIGIVGLAAFFKAFYVKVEQGVALIVNDLSATPKVKFTGGFVIPVIYKKELMRISLITMEVDRRGKDGLICADNMRADITVAFYLRVNETAEDVLKVAKSIGADRASDKTSVNLLFNAKFSEALKTVGKQIEFVNLFENRQEFREKIIEVIGDDLNGYVLEDVAIDYLEQTPKSSLDPSNILDAEGIRKITELTASQNIQTNNFERDEELAIKKKNVETVEAMLELERQQSDAEAKQKREIETIIAREEAETKKVQEEERLKAEQSTIITDQDLAVQTENQKREMEVAEQNRLRAVAIEQEKVTRARDLEVVSREREVELQRIEAEKAIEVEKKEIANVIRERVAVDKTVAIEEERIKEVREVSEADRAKQTQVLAAEAIAEEEKVKQVKAAEAEELAAKHKAVEITVLAQADLEAAAKEADGKKKLAEGVQAEQAAPGLAEAKVQEAKAMSLEKEGIAEANVIKAKGDAEADALLGTGTAGADVTRLQFKAEADGLVDKFEAMNSMSEQARDHEEFRMGLETALKEALASMEAGKEIAKENAEVLAVALQKAKIDIVGGEDHFFDNFAKSLSIGKAVDGLAGKSNVIQGLVSKMMQPNNAQSSSSTKEKSEA</sequence>
<dbReference type="EMBL" id="JBHRYN010000012">
    <property type="protein sequence ID" value="MFC3702268.1"/>
    <property type="molecule type" value="Genomic_DNA"/>
</dbReference>
<accession>A0ABV7WW15</accession>
<dbReference type="PANTHER" id="PTHR13806:SF31">
    <property type="entry name" value="FLOTILLIN-LIKE PROTEIN 1-RELATED"/>
    <property type="match status" value="1"/>
</dbReference>
<dbReference type="SUPFAM" id="SSF117892">
    <property type="entry name" value="Band 7/SPFH domain"/>
    <property type="match status" value="1"/>
</dbReference>